<evidence type="ECO:0000256" key="1">
    <source>
        <dbReference type="SAM" id="MobiDB-lite"/>
    </source>
</evidence>
<evidence type="ECO:0000313" key="3">
    <source>
        <dbReference type="Proteomes" id="UP001066276"/>
    </source>
</evidence>
<organism evidence="2 3">
    <name type="scientific">Pleurodeles waltl</name>
    <name type="common">Iberian ribbed newt</name>
    <dbReference type="NCBI Taxonomy" id="8319"/>
    <lineage>
        <taxon>Eukaryota</taxon>
        <taxon>Metazoa</taxon>
        <taxon>Chordata</taxon>
        <taxon>Craniata</taxon>
        <taxon>Vertebrata</taxon>
        <taxon>Euteleostomi</taxon>
        <taxon>Amphibia</taxon>
        <taxon>Batrachia</taxon>
        <taxon>Caudata</taxon>
        <taxon>Salamandroidea</taxon>
        <taxon>Salamandridae</taxon>
        <taxon>Pleurodelinae</taxon>
        <taxon>Pleurodeles</taxon>
    </lineage>
</organism>
<evidence type="ECO:0000313" key="2">
    <source>
        <dbReference type="EMBL" id="KAJ1176717.1"/>
    </source>
</evidence>
<name>A0AAV7TLX8_PLEWA</name>
<keyword evidence="3" id="KW-1185">Reference proteome</keyword>
<protein>
    <submittedName>
        <fullName evidence="2">Uncharacterized protein</fullName>
    </submittedName>
</protein>
<sequence>MSWSPLNVSVQDSSQTTNYHNSFLQKSWLLAPVNGRTQCFRLIASSDSTSRGLPHHTARSRLRFPLLPFGGLIAFTDAIFTAVANICETPPARPWVEVAERTERSEEAEQGAQNAAGRSHRTQPQDFTVDSPPAHSLQPPCPRCRAVHGRRRKR</sequence>
<feature type="compositionally biased region" description="Basic residues" evidence="1">
    <location>
        <begin position="145"/>
        <end position="154"/>
    </location>
</feature>
<accession>A0AAV7TLX8</accession>
<proteinExistence type="predicted"/>
<dbReference type="Proteomes" id="UP001066276">
    <property type="component" value="Chromosome 3_2"/>
</dbReference>
<dbReference type="AlphaFoldDB" id="A0AAV7TLX8"/>
<comment type="caution">
    <text evidence="2">The sequence shown here is derived from an EMBL/GenBank/DDBJ whole genome shotgun (WGS) entry which is preliminary data.</text>
</comment>
<feature type="compositionally biased region" description="Basic and acidic residues" evidence="1">
    <location>
        <begin position="98"/>
        <end position="107"/>
    </location>
</feature>
<feature type="region of interest" description="Disordered" evidence="1">
    <location>
        <begin position="98"/>
        <end position="154"/>
    </location>
</feature>
<gene>
    <name evidence="2" type="ORF">NDU88_001985</name>
</gene>
<reference evidence="2" key="1">
    <citation type="journal article" date="2022" name="bioRxiv">
        <title>Sequencing and chromosome-scale assembly of the giantPleurodeles waltlgenome.</title>
        <authorList>
            <person name="Brown T."/>
            <person name="Elewa A."/>
            <person name="Iarovenko S."/>
            <person name="Subramanian E."/>
            <person name="Araus A.J."/>
            <person name="Petzold A."/>
            <person name="Susuki M."/>
            <person name="Suzuki K.-i.T."/>
            <person name="Hayashi T."/>
            <person name="Toyoda A."/>
            <person name="Oliveira C."/>
            <person name="Osipova E."/>
            <person name="Leigh N.D."/>
            <person name="Simon A."/>
            <person name="Yun M.H."/>
        </authorList>
    </citation>
    <scope>NUCLEOTIDE SEQUENCE</scope>
    <source>
        <strain evidence="2">20211129_DDA</strain>
        <tissue evidence="2">Liver</tissue>
    </source>
</reference>
<dbReference type="EMBL" id="JANPWB010000006">
    <property type="protein sequence ID" value="KAJ1176717.1"/>
    <property type="molecule type" value="Genomic_DNA"/>
</dbReference>